<evidence type="ECO:0000256" key="1">
    <source>
        <dbReference type="SAM" id="MobiDB-lite"/>
    </source>
</evidence>
<dbReference type="Proteomes" id="UP000315295">
    <property type="component" value="Unassembled WGS sequence"/>
</dbReference>
<dbReference type="AlphaFoldDB" id="A0A540K409"/>
<keyword evidence="3" id="KW-1185">Reference proteome</keyword>
<feature type="compositionally biased region" description="Polar residues" evidence="1">
    <location>
        <begin position="15"/>
        <end position="40"/>
    </location>
</feature>
<feature type="compositionally biased region" description="Basic residues" evidence="1">
    <location>
        <begin position="41"/>
        <end position="52"/>
    </location>
</feature>
<evidence type="ECO:0000313" key="2">
    <source>
        <dbReference type="EMBL" id="TQD68602.1"/>
    </source>
</evidence>
<feature type="compositionally biased region" description="Basic and acidic residues" evidence="1">
    <location>
        <begin position="1"/>
        <end position="14"/>
    </location>
</feature>
<comment type="caution">
    <text evidence="2">The sequence shown here is derived from an EMBL/GenBank/DDBJ whole genome shotgun (WGS) entry which is preliminary data.</text>
</comment>
<evidence type="ECO:0000313" key="3">
    <source>
        <dbReference type="Proteomes" id="UP000315295"/>
    </source>
</evidence>
<name>A0A540K409_MALBA</name>
<dbReference type="EMBL" id="VIEB01016213">
    <property type="protein sequence ID" value="TQD68602.1"/>
    <property type="molecule type" value="Genomic_DNA"/>
</dbReference>
<proteinExistence type="predicted"/>
<reference evidence="2 3" key="1">
    <citation type="journal article" date="2019" name="G3 (Bethesda)">
        <title>Sequencing of a Wild Apple (Malus baccata) Genome Unravels the Differences Between Cultivated and Wild Apple Species Regarding Disease Resistance and Cold Tolerance.</title>
        <authorList>
            <person name="Chen X."/>
        </authorList>
    </citation>
    <scope>NUCLEOTIDE SEQUENCE [LARGE SCALE GENOMIC DNA]</scope>
    <source>
        <strain evidence="3">cv. Shandingzi</strain>
        <tissue evidence="2">Leaves</tissue>
    </source>
</reference>
<organism evidence="2 3">
    <name type="scientific">Malus baccata</name>
    <name type="common">Siberian crab apple</name>
    <name type="synonym">Pyrus baccata</name>
    <dbReference type="NCBI Taxonomy" id="106549"/>
    <lineage>
        <taxon>Eukaryota</taxon>
        <taxon>Viridiplantae</taxon>
        <taxon>Streptophyta</taxon>
        <taxon>Embryophyta</taxon>
        <taxon>Tracheophyta</taxon>
        <taxon>Spermatophyta</taxon>
        <taxon>Magnoliopsida</taxon>
        <taxon>eudicotyledons</taxon>
        <taxon>Gunneridae</taxon>
        <taxon>Pentapetalae</taxon>
        <taxon>rosids</taxon>
        <taxon>fabids</taxon>
        <taxon>Rosales</taxon>
        <taxon>Rosaceae</taxon>
        <taxon>Amygdaloideae</taxon>
        <taxon>Maleae</taxon>
        <taxon>Malus</taxon>
    </lineage>
</organism>
<sequence>MIEEEMGQRGRDTIHQPQPLSAANTFVPSTLPSNRAPKTNSIRKQKVKNNLN</sequence>
<gene>
    <name evidence="2" type="ORF">C1H46_045865</name>
</gene>
<feature type="region of interest" description="Disordered" evidence="1">
    <location>
        <begin position="1"/>
        <end position="52"/>
    </location>
</feature>
<accession>A0A540K409</accession>
<protein>
    <submittedName>
        <fullName evidence="2">Uncharacterized protein</fullName>
    </submittedName>
</protein>